<comment type="caution">
    <text evidence="1">The sequence shown here is derived from an EMBL/GenBank/DDBJ whole genome shotgun (WGS) entry which is preliminary data.</text>
</comment>
<dbReference type="EMBL" id="LCMI01000001">
    <property type="protein sequence ID" value="KKU33722.1"/>
    <property type="molecule type" value="Genomic_DNA"/>
</dbReference>
<evidence type="ECO:0000313" key="1">
    <source>
        <dbReference type="EMBL" id="KKU33722.1"/>
    </source>
</evidence>
<sequence>MTKFCILISAVILILVGLFFAIGNERIGDVAKQETSISQSVCDEVVKATGLHPVNTYIDKPSAVVFSKDEWLSGFKMTVTEQVAKGPNFAGHFRFVSWGCGTSCISYAVIDSITGNRVPINNSEIVEDLSPKYDINSRLLIFNPKEDFGRFRGKTLKRIMEIDPFVSPTRGREYYELIEEKDGRVWLHKLCTENALDGIYLTEN</sequence>
<protein>
    <submittedName>
        <fullName evidence="1">Uncharacterized protein</fullName>
    </submittedName>
</protein>
<name>A0A0G1PM19_9BACT</name>
<proteinExistence type="predicted"/>
<accession>A0A0G1PM19</accession>
<organism evidence="1 2">
    <name type="scientific">Candidatus Collierbacteria bacterium GW2011_GWA2_46_26</name>
    <dbReference type="NCBI Taxonomy" id="1618381"/>
    <lineage>
        <taxon>Bacteria</taxon>
        <taxon>Candidatus Collieribacteriota</taxon>
    </lineage>
</organism>
<gene>
    <name evidence="1" type="ORF">UX47_C0001G0005</name>
</gene>
<dbReference type="AlphaFoldDB" id="A0A0G1PM19"/>
<reference evidence="1 2" key="1">
    <citation type="journal article" date="2015" name="Nature">
        <title>rRNA introns, odd ribosomes, and small enigmatic genomes across a large radiation of phyla.</title>
        <authorList>
            <person name="Brown C.T."/>
            <person name="Hug L.A."/>
            <person name="Thomas B.C."/>
            <person name="Sharon I."/>
            <person name="Castelle C.J."/>
            <person name="Singh A."/>
            <person name="Wilkins M.J."/>
            <person name="Williams K.H."/>
            <person name="Banfield J.F."/>
        </authorList>
    </citation>
    <scope>NUCLEOTIDE SEQUENCE [LARGE SCALE GENOMIC DNA]</scope>
</reference>
<dbReference type="Proteomes" id="UP000034794">
    <property type="component" value="Unassembled WGS sequence"/>
</dbReference>
<evidence type="ECO:0000313" key="2">
    <source>
        <dbReference type="Proteomes" id="UP000034794"/>
    </source>
</evidence>